<dbReference type="Proteomes" id="UP000030653">
    <property type="component" value="Unassembled WGS sequence"/>
</dbReference>
<accession>M5FZV5</accession>
<organism evidence="1 2">
    <name type="scientific">Dacryopinax primogenitus (strain DJM 731)</name>
    <name type="common">Brown rot fungus</name>
    <dbReference type="NCBI Taxonomy" id="1858805"/>
    <lineage>
        <taxon>Eukaryota</taxon>
        <taxon>Fungi</taxon>
        <taxon>Dikarya</taxon>
        <taxon>Basidiomycota</taxon>
        <taxon>Agaricomycotina</taxon>
        <taxon>Dacrymycetes</taxon>
        <taxon>Dacrymycetales</taxon>
        <taxon>Dacrymycetaceae</taxon>
        <taxon>Dacryopinax</taxon>
    </lineage>
</organism>
<dbReference type="GeneID" id="63689228"/>
<reference evidence="1 2" key="1">
    <citation type="journal article" date="2012" name="Science">
        <title>The Paleozoic origin of enzymatic lignin decomposition reconstructed from 31 fungal genomes.</title>
        <authorList>
            <person name="Floudas D."/>
            <person name="Binder M."/>
            <person name="Riley R."/>
            <person name="Barry K."/>
            <person name="Blanchette R.A."/>
            <person name="Henrissat B."/>
            <person name="Martinez A.T."/>
            <person name="Otillar R."/>
            <person name="Spatafora J.W."/>
            <person name="Yadav J.S."/>
            <person name="Aerts A."/>
            <person name="Benoit I."/>
            <person name="Boyd A."/>
            <person name="Carlson A."/>
            <person name="Copeland A."/>
            <person name="Coutinho P.M."/>
            <person name="de Vries R.P."/>
            <person name="Ferreira P."/>
            <person name="Findley K."/>
            <person name="Foster B."/>
            <person name="Gaskell J."/>
            <person name="Glotzer D."/>
            <person name="Gorecki P."/>
            <person name="Heitman J."/>
            <person name="Hesse C."/>
            <person name="Hori C."/>
            <person name="Igarashi K."/>
            <person name="Jurgens J.A."/>
            <person name="Kallen N."/>
            <person name="Kersten P."/>
            <person name="Kohler A."/>
            <person name="Kuees U."/>
            <person name="Kumar T.K.A."/>
            <person name="Kuo A."/>
            <person name="LaButti K."/>
            <person name="Larrondo L.F."/>
            <person name="Lindquist E."/>
            <person name="Ling A."/>
            <person name="Lombard V."/>
            <person name="Lucas S."/>
            <person name="Lundell T."/>
            <person name="Martin R."/>
            <person name="McLaughlin D.J."/>
            <person name="Morgenstern I."/>
            <person name="Morin E."/>
            <person name="Murat C."/>
            <person name="Nagy L.G."/>
            <person name="Nolan M."/>
            <person name="Ohm R.A."/>
            <person name="Patyshakuliyeva A."/>
            <person name="Rokas A."/>
            <person name="Ruiz-Duenas F.J."/>
            <person name="Sabat G."/>
            <person name="Salamov A."/>
            <person name="Samejima M."/>
            <person name="Schmutz J."/>
            <person name="Slot J.C."/>
            <person name="St John F."/>
            <person name="Stenlid J."/>
            <person name="Sun H."/>
            <person name="Sun S."/>
            <person name="Syed K."/>
            <person name="Tsang A."/>
            <person name="Wiebenga A."/>
            <person name="Young D."/>
            <person name="Pisabarro A."/>
            <person name="Eastwood D.C."/>
            <person name="Martin F."/>
            <person name="Cullen D."/>
            <person name="Grigoriev I.V."/>
            <person name="Hibbett D.S."/>
        </authorList>
    </citation>
    <scope>NUCLEOTIDE SEQUENCE [LARGE SCALE GENOMIC DNA]</scope>
    <source>
        <strain evidence="1 2">DJM-731 SS1</strain>
    </source>
</reference>
<dbReference type="EMBL" id="JH795879">
    <property type="protein sequence ID" value="EJT97042.1"/>
    <property type="molecule type" value="Genomic_DNA"/>
</dbReference>
<evidence type="ECO:0000313" key="2">
    <source>
        <dbReference type="Proteomes" id="UP000030653"/>
    </source>
</evidence>
<keyword evidence="2" id="KW-1185">Reference proteome</keyword>
<proteinExistence type="predicted"/>
<evidence type="ECO:0000313" key="1">
    <source>
        <dbReference type="EMBL" id="EJT97042.1"/>
    </source>
</evidence>
<dbReference type="RefSeq" id="XP_040623940.1">
    <property type="nucleotide sequence ID" value="XM_040774166.1"/>
</dbReference>
<protein>
    <submittedName>
        <fullName evidence="1">Uncharacterized protein</fullName>
    </submittedName>
</protein>
<sequence>MICALYLVKQLVKQAHGTLRPTNIIGVWREEIYVDPMRPERRGGTDLIGHSS</sequence>
<gene>
    <name evidence="1" type="ORF">DACRYDRAFT_25449</name>
</gene>
<dbReference type="AlphaFoldDB" id="M5FZV5"/>
<dbReference type="HOGENOM" id="CLU_3087182_0_0_1"/>
<name>M5FZV5_DACPD</name>